<dbReference type="GO" id="GO:0009736">
    <property type="term" value="P:cytokinin-activated signaling pathway"/>
    <property type="evidence" value="ECO:0007669"/>
    <property type="project" value="TreeGrafter"/>
</dbReference>
<dbReference type="PANTHER" id="PTHR46353:SF11">
    <property type="entry name" value="C2H2-TYPE DOMAIN-CONTAINING PROTEIN"/>
    <property type="match status" value="1"/>
</dbReference>
<dbReference type="PROSITE" id="PS50157">
    <property type="entry name" value="ZINC_FINGER_C2H2_2"/>
    <property type="match status" value="1"/>
</dbReference>
<keyword evidence="5" id="KW-1185">Reference proteome</keyword>
<reference evidence="4" key="1">
    <citation type="submission" date="2018-05" db="EMBL/GenBank/DDBJ databases">
        <title>Draft genome of Mucuna pruriens seed.</title>
        <authorList>
            <person name="Nnadi N.E."/>
            <person name="Vos R."/>
            <person name="Hasami M.H."/>
            <person name="Devisetty U.K."/>
            <person name="Aguiy J.C."/>
        </authorList>
    </citation>
    <scope>NUCLEOTIDE SEQUENCE [LARGE SCALE GENOMIC DNA]</scope>
    <source>
        <strain evidence="4">JCA_2017</strain>
    </source>
</reference>
<proteinExistence type="predicted"/>
<dbReference type="Gene3D" id="3.30.160.60">
    <property type="entry name" value="Classic Zinc Finger"/>
    <property type="match status" value="1"/>
</dbReference>
<keyword evidence="1" id="KW-0862">Zinc</keyword>
<dbReference type="PROSITE" id="PS00028">
    <property type="entry name" value="ZINC_FINGER_C2H2_1"/>
    <property type="match status" value="1"/>
</dbReference>
<dbReference type="PANTHER" id="PTHR46353">
    <property type="entry name" value="ZINC FINGER PROTEIN 5"/>
    <property type="match status" value="1"/>
</dbReference>
<evidence type="ECO:0000313" key="5">
    <source>
        <dbReference type="Proteomes" id="UP000257109"/>
    </source>
</evidence>
<dbReference type="GO" id="GO:0005634">
    <property type="term" value="C:nucleus"/>
    <property type="evidence" value="ECO:0007669"/>
    <property type="project" value="TreeGrafter"/>
</dbReference>
<dbReference type="GO" id="GO:0003700">
    <property type="term" value="F:DNA-binding transcription factor activity"/>
    <property type="evidence" value="ECO:0007669"/>
    <property type="project" value="TreeGrafter"/>
</dbReference>
<dbReference type="SUPFAM" id="SSF57667">
    <property type="entry name" value="beta-beta-alpha zinc fingers"/>
    <property type="match status" value="1"/>
</dbReference>
<feature type="region of interest" description="Disordered" evidence="2">
    <location>
        <begin position="1"/>
        <end position="30"/>
    </location>
</feature>
<dbReference type="GO" id="GO:0009740">
    <property type="term" value="P:gibberellic acid mediated signaling pathway"/>
    <property type="evidence" value="ECO:0007669"/>
    <property type="project" value="TreeGrafter"/>
</dbReference>
<dbReference type="STRING" id="157652.A0A371HU64"/>
<keyword evidence="1" id="KW-0863">Zinc-finger</keyword>
<dbReference type="InterPro" id="IPR044299">
    <property type="entry name" value="GIS3/ZFP5/ZFP6"/>
</dbReference>
<dbReference type="InterPro" id="IPR036236">
    <property type="entry name" value="Znf_C2H2_sf"/>
</dbReference>
<dbReference type="EMBL" id="QJKJ01001705">
    <property type="protein sequence ID" value="RDY06331.1"/>
    <property type="molecule type" value="Genomic_DNA"/>
</dbReference>
<organism evidence="4 5">
    <name type="scientific">Mucuna pruriens</name>
    <name type="common">Velvet bean</name>
    <name type="synonym">Dolichos pruriens</name>
    <dbReference type="NCBI Taxonomy" id="157652"/>
    <lineage>
        <taxon>Eukaryota</taxon>
        <taxon>Viridiplantae</taxon>
        <taxon>Streptophyta</taxon>
        <taxon>Embryophyta</taxon>
        <taxon>Tracheophyta</taxon>
        <taxon>Spermatophyta</taxon>
        <taxon>Magnoliopsida</taxon>
        <taxon>eudicotyledons</taxon>
        <taxon>Gunneridae</taxon>
        <taxon>Pentapetalae</taxon>
        <taxon>rosids</taxon>
        <taxon>fabids</taxon>
        <taxon>Fabales</taxon>
        <taxon>Fabaceae</taxon>
        <taxon>Papilionoideae</taxon>
        <taxon>50 kb inversion clade</taxon>
        <taxon>NPAAA clade</taxon>
        <taxon>indigoferoid/millettioid clade</taxon>
        <taxon>Phaseoleae</taxon>
        <taxon>Mucuna</taxon>
    </lineage>
</organism>
<dbReference type="InterPro" id="IPR013087">
    <property type="entry name" value="Znf_C2H2_type"/>
</dbReference>
<comment type="caution">
    <text evidence="4">The sequence shown here is derived from an EMBL/GenBank/DDBJ whole genome shotgun (WGS) entry which is preliminary data.</text>
</comment>
<dbReference type="FunFam" id="3.30.160.60:FF:002829">
    <property type="entry name" value="Zinc finger protein 6"/>
    <property type="match status" value="1"/>
</dbReference>
<dbReference type="GO" id="GO:0008270">
    <property type="term" value="F:zinc ion binding"/>
    <property type="evidence" value="ECO:0007669"/>
    <property type="project" value="UniProtKB-KW"/>
</dbReference>
<dbReference type="OrthoDB" id="772256at2759"/>
<feature type="domain" description="C2H2-type" evidence="3">
    <location>
        <begin position="37"/>
        <end position="64"/>
    </location>
</feature>
<dbReference type="AlphaFoldDB" id="A0A371HU64"/>
<feature type="non-terminal residue" evidence="4">
    <location>
        <position position="1"/>
    </location>
</feature>
<name>A0A371HU64_MUCPR</name>
<dbReference type="GO" id="GO:0010090">
    <property type="term" value="P:trichome morphogenesis"/>
    <property type="evidence" value="ECO:0007669"/>
    <property type="project" value="InterPro"/>
</dbReference>
<evidence type="ECO:0000259" key="3">
    <source>
        <dbReference type="PROSITE" id="PS50157"/>
    </source>
</evidence>
<evidence type="ECO:0000313" key="4">
    <source>
        <dbReference type="EMBL" id="RDY06331.1"/>
    </source>
</evidence>
<sequence length="143" mass="16501">MSDPIDRSAPKLFGFPLREQEEEVGERKNEVGEERKFRCHYCRRTFANSQALGGHQNAHKKERQKARRFQIQTHQTHRRSSSAHPLVTAHAIRTLPSFYFQAPSTATPLPCFPFHLYASPSLLQSPPTVRHFSQDNVDVHLKL</sequence>
<protein>
    <submittedName>
        <fullName evidence="4">Zinc finger protein GIS2</fullName>
    </submittedName>
</protein>
<evidence type="ECO:0000256" key="2">
    <source>
        <dbReference type="SAM" id="MobiDB-lite"/>
    </source>
</evidence>
<dbReference type="GO" id="GO:0000976">
    <property type="term" value="F:transcription cis-regulatory region binding"/>
    <property type="evidence" value="ECO:0007669"/>
    <property type="project" value="TreeGrafter"/>
</dbReference>
<keyword evidence="1" id="KW-0479">Metal-binding</keyword>
<gene>
    <name evidence="4" type="primary">GIS2</name>
    <name evidence="4" type="ORF">CR513_09692</name>
</gene>
<dbReference type="Proteomes" id="UP000257109">
    <property type="component" value="Unassembled WGS sequence"/>
</dbReference>
<accession>A0A371HU64</accession>
<evidence type="ECO:0000256" key="1">
    <source>
        <dbReference type="PROSITE-ProRule" id="PRU00042"/>
    </source>
</evidence>